<feature type="transmembrane region" description="Helical" evidence="6">
    <location>
        <begin position="310"/>
        <end position="330"/>
    </location>
</feature>
<evidence type="ECO:0000256" key="6">
    <source>
        <dbReference type="SAM" id="Phobius"/>
    </source>
</evidence>
<feature type="transmembrane region" description="Helical" evidence="6">
    <location>
        <begin position="184"/>
        <end position="207"/>
    </location>
</feature>
<comment type="caution">
    <text evidence="8">The sequence shown here is derived from an EMBL/GenBank/DDBJ whole genome shotgun (WGS) entry which is preliminary data.</text>
</comment>
<evidence type="ECO:0000256" key="3">
    <source>
        <dbReference type="ARBA" id="ARBA00022737"/>
    </source>
</evidence>
<keyword evidence="9" id="KW-1185">Reference proteome</keyword>
<accession>A0A226EYQ2</accession>
<dbReference type="AlphaFoldDB" id="A0A226EYQ2"/>
<evidence type="ECO:0000256" key="5">
    <source>
        <dbReference type="ARBA" id="ARBA00023180"/>
    </source>
</evidence>
<evidence type="ECO:0000256" key="2">
    <source>
        <dbReference type="ARBA" id="ARBA00022729"/>
    </source>
</evidence>
<keyword evidence="3" id="KW-0677">Repeat</keyword>
<sequence length="426" mass="47990">MQGLQVLGYFAIIGAVVSTSSIHSALNSSKGQEPIGPIDWNCTGNGVFPKPDNCSHYVECWMNNAILWRCTDTMLFDLTYMGCNWPQYVNCGNRPGGPFRCPTPDGYFPDPESCLSFYVCERSIAYKNYCQPGLWYNPNTRACDYPVIFGLRQIETKSLLRGVLAMEKLLVKDRFHKYVKSSNIILLMVIIPLVISLPTLAAIIVMWSPCTPPVITMALTSCKSWSDDGDVSWVEKGVLSVVEFYAWAGSSGAVIFLIWGCVLYPVIIVEAWVNRLSSTRKMRFRASIFIQYRLCQYMSGLWNFVLRTPCMPICVAGTIFCQVISLYIVIGSNNLPIMIIMGAGVLGVDMFILIHVVFRIFSIPYLVSTEFLKSKFINSRSKWLKRFFNSCAPLKVSGGNGIFFDRMTSLEIWKVCVDQLVTLLLM</sequence>
<organism evidence="8 9">
    <name type="scientific">Folsomia candida</name>
    <name type="common">Springtail</name>
    <dbReference type="NCBI Taxonomy" id="158441"/>
    <lineage>
        <taxon>Eukaryota</taxon>
        <taxon>Metazoa</taxon>
        <taxon>Ecdysozoa</taxon>
        <taxon>Arthropoda</taxon>
        <taxon>Hexapoda</taxon>
        <taxon>Collembola</taxon>
        <taxon>Entomobryomorpha</taxon>
        <taxon>Isotomoidea</taxon>
        <taxon>Isotomidae</taxon>
        <taxon>Proisotominae</taxon>
        <taxon>Folsomia</taxon>
    </lineage>
</organism>
<evidence type="ECO:0000256" key="4">
    <source>
        <dbReference type="ARBA" id="ARBA00023157"/>
    </source>
</evidence>
<dbReference type="OrthoDB" id="6020543at2759"/>
<keyword evidence="4" id="KW-1015">Disulfide bond</keyword>
<evidence type="ECO:0000313" key="9">
    <source>
        <dbReference type="Proteomes" id="UP000198287"/>
    </source>
</evidence>
<reference evidence="8 9" key="1">
    <citation type="submission" date="2015-12" db="EMBL/GenBank/DDBJ databases">
        <title>The genome of Folsomia candida.</title>
        <authorList>
            <person name="Faddeeva A."/>
            <person name="Derks M.F."/>
            <person name="Anvar Y."/>
            <person name="Smit S."/>
            <person name="Van Straalen N."/>
            <person name="Roelofs D."/>
        </authorList>
    </citation>
    <scope>NUCLEOTIDE SEQUENCE [LARGE SCALE GENOMIC DNA]</scope>
    <source>
        <strain evidence="8 9">VU population</strain>
        <tissue evidence="8">Whole body</tissue>
    </source>
</reference>
<dbReference type="PANTHER" id="PTHR23301:SF0">
    <property type="entry name" value="CHITIN-BINDING TYPE-2 DOMAIN-CONTAINING PROTEIN-RELATED"/>
    <property type="match status" value="1"/>
</dbReference>
<dbReference type="EMBL" id="LNIX01000001">
    <property type="protein sequence ID" value="OXA62234.1"/>
    <property type="molecule type" value="Genomic_DNA"/>
</dbReference>
<dbReference type="PANTHER" id="PTHR23301">
    <property type="entry name" value="CHITIN BINDING PERITROPHIN-A"/>
    <property type="match status" value="1"/>
</dbReference>
<feature type="transmembrane region" description="Helical" evidence="6">
    <location>
        <begin position="6"/>
        <end position="26"/>
    </location>
</feature>
<feature type="domain" description="Chitin-binding type-2" evidence="7">
    <location>
        <begin position="98"/>
        <end position="146"/>
    </location>
</feature>
<keyword evidence="2" id="KW-0732">Signal</keyword>
<dbReference type="InterPro" id="IPR051940">
    <property type="entry name" value="Chitin_bind-dev_reg"/>
</dbReference>
<evidence type="ECO:0000313" key="8">
    <source>
        <dbReference type="EMBL" id="OXA62234.1"/>
    </source>
</evidence>
<dbReference type="GO" id="GO:0005576">
    <property type="term" value="C:extracellular region"/>
    <property type="evidence" value="ECO:0007669"/>
    <property type="project" value="InterPro"/>
</dbReference>
<dbReference type="Pfam" id="PF01607">
    <property type="entry name" value="CBM_14"/>
    <property type="match status" value="2"/>
</dbReference>
<dbReference type="Gene3D" id="2.170.140.10">
    <property type="entry name" value="Chitin binding domain"/>
    <property type="match status" value="2"/>
</dbReference>
<dbReference type="PROSITE" id="PS50940">
    <property type="entry name" value="CHIT_BIND_II"/>
    <property type="match status" value="2"/>
</dbReference>
<proteinExistence type="predicted"/>
<keyword evidence="1" id="KW-0147">Chitin-binding</keyword>
<evidence type="ECO:0000259" key="7">
    <source>
        <dbReference type="PROSITE" id="PS50940"/>
    </source>
</evidence>
<dbReference type="SMART" id="SM00494">
    <property type="entry name" value="ChtBD2"/>
    <property type="match status" value="2"/>
</dbReference>
<protein>
    <submittedName>
        <fullName evidence="8">Chondroitin proteoglycan-2</fullName>
    </submittedName>
</protein>
<dbReference type="GO" id="GO:0008061">
    <property type="term" value="F:chitin binding"/>
    <property type="evidence" value="ECO:0007669"/>
    <property type="project" value="UniProtKB-KW"/>
</dbReference>
<dbReference type="SUPFAM" id="SSF57625">
    <property type="entry name" value="Invertebrate chitin-binding proteins"/>
    <property type="match status" value="2"/>
</dbReference>
<name>A0A226EYQ2_FOLCA</name>
<keyword evidence="6" id="KW-1133">Transmembrane helix</keyword>
<keyword evidence="5" id="KW-0325">Glycoprotein</keyword>
<dbReference type="Proteomes" id="UP000198287">
    <property type="component" value="Unassembled WGS sequence"/>
</dbReference>
<dbReference type="InterPro" id="IPR002557">
    <property type="entry name" value="Chitin-bd_dom"/>
</dbReference>
<keyword evidence="6" id="KW-0812">Transmembrane</keyword>
<feature type="transmembrane region" description="Helical" evidence="6">
    <location>
        <begin position="244"/>
        <end position="273"/>
    </location>
</feature>
<feature type="transmembrane region" description="Helical" evidence="6">
    <location>
        <begin position="336"/>
        <end position="358"/>
    </location>
</feature>
<evidence type="ECO:0000256" key="1">
    <source>
        <dbReference type="ARBA" id="ARBA00022669"/>
    </source>
</evidence>
<dbReference type="InterPro" id="IPR036508">
    <property type="entry name" value="Chitin-bd_dom_sf"/>
</dbReference>
<feature type="domain" description="Chitin-binding type-2" evidence="7">
    <location>
        <begin position="39"/>
        <end position="93"/>
    </location>
</feature>
<gene>
    <name evidence="8" type="ORF">Fcan01_01324</name>
</gene>
<keyword evidence="6" id="KW-0472">Membrane</keyword>